<protein>
    <submittedName>
        <fullName evidence="2">Alpha/beta fold hydrolase</fullName>
    </submittedName>
</protein>
<keyword evidence="2" id="KW-0378">Hydrolase</keyword>
<gene>
    <name evidence="2" type="ORF">GV827_12305</name>
</gene>
<dbReference type="Proteomes" id="UP000468591">
    <property type="component" value="Unassembled WGS sequence"/>
</dbReference>
<dbReference type="RefSeq" id="WP_164354096.1">
    <property type="nucleotide sequence ID" value="NZ_JAABNT010000006.1"/>
</dbReference>
<organism evidence="2 3">
    <name type="scientific">Sulfitobacter sediminilitoris</name>
    <dbReference type="NCBI Taxonomy" id="2698830"/>
    <lineage>
        <taxon>Bacteria</taxon>
        <taxon>Pseudomonadati</taxon>
        <taxon>Pseudomonadota</taxon>
        <taxon>Alphaproteobacteria</taxon>
        <taxon>Rhodobacterales</taxon>
        <taxon>Roseobacteraceae</taxon>
        <taxon>Sulfitobacter</taxon>
    </lineage>
</organism>
<sequence length="267" mass="28293">MPSLYLPHHEAFVRWDEVGQGQRVVVWLPGIGFPALGNFLGVVTDPALAPLRSILIDPLGAGRSTPVDGLSIPDHADAVAAVLDHLGVSRCCAVGYSMGGAIAAELTLRRPDLVDRLILAEGNLLTGGGPGTRYMAAVSAQEFADERLPDMLGDLHEGAIKGDVVDDFILASWGQVDPTALHGMARALVAIRPQLEAEVLGLSLPRSYIFGAQNLENVDERIAKNLPDPERLEDAGFTVHAQQGAGHELMLKDPAAFTALITPLLAP</sequence>
<comment type="caution">
    <text evidence="2">The sequence shown here is derived from an EMBL/GenBank/DDBJ whole genome shotgun (WGS) entry which is preliminary data.</text>
</comment>
<dbReference type="InterPro" id="IPR050471">
    <property type="entry name" value="AB_hydrolase"/>
</dbReference>
<reference evidence="2 3" key="1">
    <citation type="submission" date="2020-01" db="EMBL/GenBank/DDBJ databases">
        <title>Sulfitobacter sediminilitoris sp. nov., isolated from a tidal flat.</title>
        <authorList>
            <person name="Park S."/>
            <person name="Yoon J.-H."/>
        </authorList>
    </citation>
    <scope>NUCLEOTIDE SEQUENCE [LARGE SCALE GENOMIC DNA]</scope>
    <source>
        <strain evidence="2 3">JBTF-M27</strain>
    </source>
</reference>
<dbReference type="SUPFAM" id="SSF53474">
    <property type="entry name" value="alpha/beta-Hydrolases"/>
    <property type="match status" value="1"/>
</dbReference>
<accession>A0A6P0CFD2</accession>
<dbReference type="AlphaFoldDB" id="A0A6P0CFD2"/>
<feature type="domain" description="AB hydrolase-1" evidence="1">
    <location>
        <begin position="38"/>
        <end position="122"/>
    </location>
</feature>
<dbReference type="PANTHER" id="PTHR43433:SF10">
    <property type="entry name" value="AB HYDROLASE-1 DOMAIN-CONTAINING PROTEIN"/>
    <property type="match status" value="1"/>
</dbReference>
<dbReference type="Gene3D" id="3.40.50.1820">
    <property type="entry name" value="alpha/beta hydrolase"/>
    <property type="match status" value="1"/>
</dbReference>
<keyword evidence="3" id="KW-1185">Reference proteome</keyword>
<dbReference type="Pfam" id="PF00561">
    <property type="entry name" value="Abhydrolase_1"/>
    <property type="match status" value="1"/>
</dbReference>
<proteinExistence type="predicted"/>
<name>A0A6P0CFD2_9RHOB</name>
<dbReference type="InterPro" id="IPR029058">
    <property type="entry name" value="AB_hydrolase_fold"/>
</dbReference>
<evidence type="ECO:0000313" key="2">
    <source>
        <dbReference type="EMBL" id="NEK23183.1"/>
    </source>
</evidence>
<evidence type="ECO:0000259" key="1">
    <source>
        <dbReference type="Pfam" id="PF00561"/>
    </source>
</evidence>
<dbReference type="PRINTS" id="PR00111">
    <property type="entry name" value="ABHYDROLASE"/>
</dbReference>
<dbReference type="InterPro" id="IPR000073">
    <property type="entry name" value="AB_hydrolase_1"/>
</dbReference>
<evidence type="ECO:0000313" key="3">
    <source>
        <dbReference type="Proteomes" id="UP000468591"/>
    </source>
</evidence>
<dbReference type="GO" id="GO:0016787">
    <property type="term" value="F:hydrolase activity"/>
    <property type="evidence" value="ECO:0007669"/>
    <property type="project" value="UniProtKB-KW"/>
</dbReference>
<dbReference type="PANTHER" id="PTHR43433">
    <property type="entry name" value="HYDROLASE, ALPHA/BETA FOLD FAMILY PROTEIN"/>
    <property type="match status" value="1"/>
</dbReference>
<dbReference type="EMBL" id="JAABNT010000006">
    <property type="protein sequence ID" value="NEK23183.1"/>
    <property type="molecule type" value="Genomic_DNA"/>
</dbReference>